<name>A0A1L7WCZ9_9HELO</name>
<evidence type="ECO:0000313" key="4">
    <source>
        <dbReference type="Proteomes" id="UP000184330"/>
    </source>
</evidence>
<protein>
    <recommendedName>
        <fullName evidence="5">MARVEL domain-containing protein</fullName>
    </recommendedName>
</protein>
<keyword evidence="4" id="KW-1185">Reference proteome</keyword>
<evidence type="ECO:0000256" key="2">
    <source>
        <dbReference type="SAM" id="Phobius"/>
    </source>
</evidence>
<feature type="transmembrane region" description="Helical" evidence="2">
    <location>
        <begin position="76"/>
        <end position="94"/>
    </location>
</feature>
<accession>A0A1L7WCZ9</accession>
<evidence type="ECO:0000313" key="3">
    <source>
        <dbReference type="EMBL" id="CZR50637.1"/>
    </source>
</evidence>
<feature type="transmembrane region" description="Helical" evidence="2">
    <location>
        <begin position="161"/>
        <end position="183"/>
    </location>
</feature>
<feature type="region of interest" description="Disordered" evidence="1">
    <location>
        <begin position="201"/>
        <end position="235"/>
    </location>
</feature>
<dbReference type="AlphaFoldDB" id="A0A1L7WCZ9"/>
<proteinExistence type="predicted"/>
<feature type="compositionally biased region" description="Low complexity" evidence="1">
    <location>
        <begin position="8"/>
        <end position="23"/>
    </location>
</feature>
<feature type="transmembrane region" description="Helical" evidence="2">
    <location>
        <begin position="36"/>
        <end position="56"/>
    </location>
</feature>
<keyword evidence="2" id="KW-0812">Transmembrane</keyword>
<feature type="region of interest" description="Disordered" evidence="1">
    <location>
        <begin position="1"/>
        <end position="26"/>
    </location>
</feature>
<evidence type="ECO:0008006" key="5">
    <source>
        <dbReference type="Google" id="ProtNLM"/>
    </source>
</evidence>
<keyword evidence="2" id="KW-1133">Transmembrane helix</keyword>
<gene>
    <name evidence="3" type="ORF">PAC_00511</name>
</gene>
<dbReference type="OrthoDB" id="5342507at2759"/>
<dbReference type="Proteomes" id="UP000184330">
    <property type="component" value="Unassembled WGS sequence"/>
</dbReference>
<feature type="transmembrane region" description="Helical" evidence="2">
    <location>
        <begin position="101"/>
        <end position="123"/>
    </location>
</feature>
<reference evidence="3 4" key="1">
    <citation type="submission" date="2016-03" db="EMBL/GenBank/DDBJ databases">
        <authorList>
            <person name="Ploux O."/>
        </authorList>
    </citation>
    <scope>NUCLEOTIDE SEQUENCE [LARGE SCALE GENOMIC DNA]</scope>
    <source>
        <strain evidence="3 4">UAMH 11012</strain>
    </source>
</reference>
<dbReference type="EMBL" id="FJOG01000001">
    <property type="protein sequence ID" value="CZR50637.1"/>
    <property type="molecule type" value="Genomic_DNA"/>
</dbReference>
<organism evidence="3 4">
    <name type="scientific">Phialocephala subalpina</name>
    <dbReference type="NCBI Taxonomy" id="576137"/>
    <lineage>
        <taxon>Eukaryota</taxon>
        <taxon>Fungi</taxon>
        <taxon>Dikarya</taxon>
        <taxon>Ascomycota</taxon>
        <taxon>Pezizomycotina</taxon>
        <taxon>Leotiomycetes</taxon>
        <taxon>Helotiales</taxon>
        <taxon>Mollisiaceae</taxon>
        <taxon>Phialocephala</taxon>
        <taxon>Phialocephala fortinii species complex</taxon>
    </lineage>
</organism>
<keyword evidence="2" id="KW-0472">Membrane</keyword>
<sequence>MFGRTKNTSTRTGAGTASGVAGSPRQTKSHQLIQHLLRLLQFLSATTSLILFSLHLAKILRLVHKASRSNSAVEGIIAAAVLYTLVAMALTSALKAGGSNVLRMLLIIFDILFVAAFIVVAVLTSPKRHGSSGPCGNTSNNDANGFLNRHVPSDINCRLPWGTFILAILSTLLHAITAAFHAAKDHRRTKRNDRVVEEKAYPGGRDEFIDDNAAGYAELSGEKESGEPTSSKSEM</sequence>
<evidence type="ECO:0000256" key="1">
    <source>
        <dbReference type="SAM" id="MobiDB-lite"/>
    </source>
</evidence>